<dbReference type="EMBL" id="CAADRA010007412">
    <property type="protein sequence ID" value="VFU00953.1"/>
    <property type="molecule type" value="Genomic_DNA"/>
</dbReference>
<dbReference type="EMBL" id="VJMH01007386">
    <property type="protein sequence ID" value="KAF0683641.1"/>
    <property type="molecule type" value="Genomic_DNA"/>
</dbReference>
<reference evidence="3 4" key="1">
    <citation type="submission" date="2019-03" db="EMBL/GenBank/DDBJ databases">
        <authorList>
            <person name="Gaulin E."/>
            <person name="Dumas B."/>
        </authorList>
    </citation>
    <scope>NUCLEOTIDE SEQUENCE [LARGE SCALE GENOMIC DNA]</scope>
    <source>
        <strain evidence="3">CBS 568.67</strain>
    </source>
</reference>
<dbReference type="AlphaFoldDB" id="A0A485LQ63"/>
<feature type="compositionally biased region" description="Polar residues" evidence="1">
    <location>
        <begin position="1"/>
        <end position="16"/>
    </location>
</feature>
<proteinExistence type="predicted"/>
<name>A0A485LQ63_9STRA</name>
<reference evidence="2" key="2">
    <citation type="submission" date="2019-06" db="EMBL/GenBank/DDBJ databases">
        <title>Genomics analysis of Aphanomyces spp. identifies a new class of oomycete effector associated with host adaptation.</title>
        <authorList>
            <person name="Gaulin E."/>
        </authorList>
    </citation>
    <scope>NUCLEOTIDE SEQUENCE</scope>
    <source>
        <strain evidence="2">CBS 578.67</strain>
    </source>
</reference>
<gene>
    <name evidence="3" type="primary">Aste57867_24313</name>
    <name evidence="2" type="ORF">As57867_024238</name>
    <name evidence="3" type="ORF">ASTE57867_24313</name>
</gene>
<accession>A0A485LQ63</accession>
<evidence type="ECO:0000313" key="4">
    <source>
        <dbReference type="Proteomes" id="UP000332933"/>
    </source>
</evidence>
<feature type="compositionally biased region" description="Basic and acidic residues" evidence="1">
    <location>
        <begin position="21"/>
        <end position="35"/>
    </location>
</feature>
<feature type="region of interest" description="Disordered" evidence="1">
    <location>
        <begin position="83"/>
        <end position="109"/>
    </location>
</feature>
<organism evidence="3 4">
    <name type="scientific">Aphanomyces stellatus</name>
    <dbReference type="NCBI Taxonomy" id="120398"/>
    <lineage>
        <taxon>Eukaryota</taxon>
        <taxon>Sar</taxon>
        <taxon>Stramenopiles</taxon>
        <taxon>Oomycota</taxon>
        <taxon>Saprolegniomycetes</taxon>
        <taxon>Saprolegniales</taxon>
        <taxon>Verrucalvaceae</taxon>
        <taxon>Aphanomyces</taxon>
    </lineage>
</organism>
<evidence type="ECO:0000313" key="2">
    <source>
        <dbReference type="EMBL" id="KAF0683641.1"/>
    </source>
</evidence>
<evidence type="ECO:0000313" key="3">
    <source>
        <dbReference type="EMBL" id="VFU00953.1"/>
    </source>
</evidence>
<evidence type="ECO:0000256" key="1">
    <source>
        <dbReference type="SAM" id="MobiDB-lite"/>
    </source>
</evidence>
<feature type="compositionally biased region" description="Polar residues" evidence="1">
    <location>
        <begin position="36"/>
        <end position="45"/>
    </location>
</feature>
<protein>
    <submittedName>
        <fullName evidence="3">Aste57867_24313 protein</fullName>
    </submittedName>
</protein>
<sequence>MKGNTPSNTPQNTPAGTSAMVERRSYNEFRAELRQKNQTGDQYLQSKKPFPTPADYRYAKTIDALIDKLATQAYEEKEKQWADTAIGPPGSDEQHEYTSSHLNSPEGRQAMTGTQLKPITYEDIRPFPQYKNVIMPFSFKHVLSLNATYPAKALTFRLNSIFDCISTFQTTSDPLPTADTNDAVQQTVMYSNLWSQLYRYWTVYKTTDKITATSLTNSGTGYREWDLWTYHHGAQHPPLGGTATTTIPSFYRRTHPHTHCTPIIQQTQYADKNLKTKSWTGMYEPGQDYVESDVFEDSLQQTWHIFGQVPALQEKCTIIMQQSDTKQSDLGTAAEQVGFNIEVFYHVQLRDPVSAIRYPTPNKAFPAITAGYADANTKTRTKTLN</sequence>
<dbReference type="Proteomes" id="UP000332933">
    <property type="component" value="Unassembled WGS sequence"/>
</dbReference>
<keyword evidence="4" id="KW-1185">Reference proteome</keyword>
<feature type="region of interest" description="Disordered" evidence="1">
    <location>
        <begin position="1"/>
        <end position="49"/>
    </location>
</feature>